<evidence type="ECO:0000256" key="2">
    <source>
        <dbReference type="SAM" id="Phobius"/>
    </source>
</evidence>
<keyword evidence="2" id="KW-0812">Transmembrane</keyword>
<dbReference type="Proteomes" id="UP000595140">
    <property type="component" value="Unassembled WGS sequence"/>
</dbReference>
<feature type="region of interest" description="Disordered" evidence="1">
    <location>
        <begin position="1"/>
        <end position="32"/>
    </location>
</feature>
<keyword evidence="4" id="KW-1185">Reference proteome</keyword>
<proteinExistence type="predicted"/>
<keyword evidence="2" id="KW-0472">Membrane</keyword>
<accession>A0A484LFA8</accession>
<gene>
    <name evidence="3" type="ORF">CCAM_LOCUS16797</name>
</gene>
<feature type="transmembrane region" description="Helical" evidence="2">
    <location>
        <begin position="79"/>
        <end position="100"/>
    </location>
</feature>
<evidence type="ECO:0000256" key="1">
    <source>
        <dbReference type="SAM" id="MobiDB-lite"/>
    </source>
</evidence>
<protein>
    <submittedName>
        <fullName evidence="3">Uncharacterized protein</fullName>
    </submittedName>
</protein>
<sequence length="111" mass="12185">MPRPHWRWCPPSISPELAGKRSDPPAVSGGSERFPAKFLESSIVVVDLLIGETPAKPIYSPSRRPELNGETENVKAGHVFSLTLIMVVAASFARCSAWVLQFRSSTKYSNS</sequence>
<name>A0A484LFA8_9ASTE</name>
<keyword evidence="2" id="KW-1133">Transmembrane helix</keyword>
<organism evidence="3 4">
    <name type="scientific">Cuscuta campestris</name>
    <dbReference type="NCBI Taxonomy" id="132261"/>
    <lineage>
        <taxon>Eukaryota</taxon>
        <taxon>Viridiplantae</taxon>
        <taxon>Streptophyta</taxon>
        <taxon>Embryophyta</taxon>
        <taxon>Tracheophyta</taxon>
        <taxon>Spermatophyta</taxon>
        <taxon>Magnoliopsida</taxon>
        <taxon>eudicotyledons</taxon>
        <taxon>Gunneridae</taxon>
        <taxon>Pentapetalae</taxon>
        <taxon>asterids</taxon>
        <taxon>lamiids</taxon>
        <taxon>Solanales</taxon>
        <taxon>Convolvulaceae</taxon>
        <taxon>Cuscuteae</taxon>
        <taxon>Cuscuta</taxon>
        <taxon>Cuscuta subgen. Grammica</taxon>
        <taxon>Cuscuta sect. Cleistogrammica</taxon>
    </lineage>
</organism>
<reference evidence="3 4" key="1">
    <citation type="submission" date="2018-04" db="EMBL/GenBank/DDBJ databases">
        <authorList>
            <person name="Vogel A."/>
        </authorList>
    </citation>
    <scope>NUCLEOTIDE SEQUENCE [LARGE SCALE GENOMIC DNA]</scope>
</reference>
<dbReference type="EMBL" id="OOIL02001415">
    <property type="protein sequence ID" value="VFQ75021.1"/>
    <property type="molecule type" value="Genomic_DNA"/>
</dbReference>
<evidence type="ECO:0000313" key="3">
    <source>
        <dbReference type="EMBL" id="VFQ75021.1"/>
    </source>
</evidence>
<dbReference type="AlphaFoldDB" id="A0A484LFA8"/>
<evidence type="ECO:0000313" key="4">
    <source>
        <dbReference type="Proteomes" id="UP000595140"/>
    </source>
</evidence>